<dbReference type="Pfam" id="PF13614">
    <property type="entry name" value="AAA_31"/>
    <property type="match status" value="1"/>
</dbReference>
<comment type="catalytic activity">
    <reaction evidence="16">
        <text>L-tyrosyl-[protein] + ATP = O-phospho-L-tyrosyl-[protein] + ADP + H(+)</text>
        <dbReference type="Rhea" id="RHEA:10596"/>
        <dbReference type="Rhea" id="RHEA-COMP:10136"/>
        <dbReference type="Rhea" id="RHEA-COMP:20101"/>
        <dbReference type="ChEBI" id="CHEBI:15378"/>
        <dbReference type="ChEBI" id="CHEBI:30616"/>
        <dbReference type="ChEBI" id="CHEBI:46858"/>
        <dbReference type="ChEBI" id="CHEBI:61978"/>
        <dbReference type="ChEBI" id="CHEBI:456216"/>
        <dbReference type="EC" id="2.7.10.2"/>
    </reaction>
</comment>
<proteinExistence type="inferred from homology"/>
<evidence type="ECO:0000256" key="1">
    <source>
        <dbReference type="ARBA" id="ARBA00004429"/>
    </source>
</evidence>
<feature type="transmembrane region" description="Helical" evidence="18">
    <location>
        <begin position="51"/>
        <end position="70"/>
    </location>
</feature>
<keyword evidence="8" id="KW-0808">Transferase</keyword>
<evidence type="ECO:0000256" key="12">
    <source>
        <dbReference type="ARBA" id="ARBA00022840"/>
    </source>
</evidence>
<feature type="coiled-coil region" evidence="17">
    <location>
        <begin position="197"/>
        <end position="224"/>
    </location>
</feature>
<comment type="similarity">
    <text evidence="4">Belongs to the etk/wzc family.</text>
</comment>
<dbReference type="PANTHER" id="PTHR32309:SF13">
    <property type="entry name" value="FERRIC ENTEROBACTIN TRANSPORT PROTEIN FEPE"/>
    <property type="match status" value="1"/>
</dbReference>
<keyword evidence="14 18" id="KW-0472">Membrane</keyword>
<evidence type="ECO:0000256" key="9">
    <source>
        <dbReference type="ARBA" id="ARBA00022692"/>
    </source>
</evidence>
<keyword evidence="6" id="KW-1003">Cell membrane</keyword>
<evidence type="ECO:0000313" key="21">
    <source>
        <dbReference type="EMBL" id="BAZ01843.1"/>
    </source>
</evidence>
<dbReference type="GO" id="GO:0005886">
    <property type="term" value="C:plasma membrane"/>
    <property type="evidence" value="ECO:0007669"/>
    <property type="project" value="UniProtKB-SubCell"/>
</dbReference>
<evidence type="ECO:0000256" key="16">
    <source>
        <dbReference type="ARBA" id="ARBA00051245"/>
    </source>
</evidence>
<dbReference type="PANTHER" id="PTHR32309">
    <property type="entry name" value="TYROSINE-PROTEIN KINASE"/>
    <property type="match status" value="1"/>
</dbReference>
<evidence type="ECO:0000256" key="2">
    <source>
        <dbReference type="ARBA" id="ARBA00006683"/>
    </source>
</evidence>
<evidence type="ECO:0000256" key="4">
    <source>
        <dbReference type="ARBA" id="ARBA00008883"/>
    </source>
</evidence>
<dbReference type="NCBIfam" id="TIGR01007">
    <property type="entry name" value="eps_fam"/>
    <property type="match status" value="1"/>
</dbReference>
<dbReference type="SUPFAM" id="SSF52540">
    <property type="entry name" value="P-loop containing nucleoside triphosphate hydrolases"/>
    <property type="match status" value="1"/>
</dbReference>
<evidence type="ECO:0000256" key="3">
    <source>
        <dbReference type="ARBA" id="ARBA00007316"/>
    </source>
</evidence>
<dbReference type="GO" id="GO:0004715">
    <property type="term" value="F:non-membrane spanning protein tyrosine kinase activity"/>
    <property type="evidence" value="ECO:0007669"/>
    <property type="project" value="UniProtKB-EC"/>
</dbReference>
<organism evidence="21 22">
    <name type="scientific">Tolypothrix tenuis PCC 7101</name>
    <dbReference type="NCBI Taxonomy" id="231146"/>
    <lineage>
        <taxon>Bacteria</taxon>
        <taxon>Bacillati</taxon>
        <taxon>Cyanobacteriota</taxon>
        <taxon>Cyanophyceae</taxon>
        <taxon>Nostocales</taxon>
        <taxon>Tolypothrichaceae</taxon>
        <taxon>Tolypothrix</taxon>
    </lineage>
</organism>
<keyword evidence="11" id="KW-0418">Kinase</keyword>
<evidence type="ECO:0000256" key="13">
    <source>
        <dbReference type="ARBA" id="ARBA00022989"/>
    </source>
</evidence>
<dbReference type="InterPro" id="IPR025669">
    <property type="entry name" value="AAA_dom"/>
</dbReference>
<evidence type="ECO:0000256" key="15">
    <source>
        <dbReference type="ARBA" id="ARBA00023137"/>
    </source>
</evidence>
<dbReference type="AlphaFoldDB" id="A0A1Z4N7Y8"/>
<evidence type="ECO:0000259" key="19">
    <source>
        <dbReference type="Pfam" id="PF02706"/>
    </source>
</evidence>
<keyword evidence="15" id="KW-0829">Tyrosine-protein kinase</keyword>
<keyword evidence="13 18" id="KW-1133">Transmembrane helix</keyword>
<dbReference type="Proteomes" id="UP000218785">
    <property type="component" value="Chromosome"/>
</dbReference>
<evidence type="ECO:0000256" key="18">
    <source>
        <dbReference type="SAM" id="Phobius"/>
    </source>
</evidence>
<dbReference type="Gene3D" id="3.40.50.300">
    <property type="entry name" value="P-loop containing nucleotide triphosphate hydrolases"/>
    <property type="match status" value="1"/>
</dbReference>
<dbReference type="Pfam" id="PF02706">
    <property type="entry name" value="Wzz"/>
    <property type="match status" value="1"/>
</dbReference>
<evidence type="ECO:0000256" key="14">
    <source>
        <dbReference type="ARBA" id="ARBA00023136"/>
    </source>
</evidence>
<accession>A0A1Z4N7Y8</accession>
<keyword evidence="9 18" id="KW-0812">Transmembrane</keyword>
<gene>
    <name evidence="21" type="ORF">NIES37_58500</name>
</gene>
<evidence type="ECO:0000256" key="6">
    <source>
        <dbReference type="ARBA" id="ARBA00022475"/>
    </source>
</evidence>
<keyword evidence="7" id="KW-0997">Cell inner membrane</keyword>
<evidence type="ECO:0000256" key="8">
    <source>
        <dbReference type="ARBA" id="ARBA00022679"/>
    </source>
</evidence>
<dbReference type="EMBL" id="AP018248">
    <property type="protein sequence ID" value="BAZ01843.1"/>
    <property type="molecule type" value="Genomic_DNA"/>
</dbReference>
<evidence type="ECO:0000256" key="11">
    <source>
        <dbReference type="ARBA" id="ARBA00022777"/>
    </source>
</evidence>
<dbReference type="CDD" id="cd05387">
    <property type="entry name" value="BY-kinase"/>
    <property type="match status" value="1"/>
</dbReference>
<evidence type="ECO:0000313" key="22">
    <source>
        <dbReference type="Proteomes" id="UP000218785"/>
    </source>
</evidence>
<dbReference type="KEGG" id="ttq:NIES37_58500"/>
<comment type="subcellular location">
    <subcellularLocation>
        <location evidence="1">Cell inner membrane</location>
        <topology evidence="1">Multi-pass membrane protein</topology>
    </subcellularLocation>
</comment>
<keyword evidence="10" id="KW-0547">Nucleotide-binding</keyword>
<dbReference type="EC" id="2.7.10.2" evidence="5"/>
<dbReference type="GO" id="GO:0005524">
    <property type="term" value="F:ATP binding"/>
    <property type="evidence" value="ECO:0007669"/>
    <property type="project" value="UniProtKB-KW"/>
</dbReference>
<sequence>MMENNLTKPSSYERNGSAIHQAFSPQITAWFDKDSNDWDLRQFLSVVQRRMLIIVGVATVVMAAVGYSTLKQKPIYESNFRLLVEPVNEEKSLSQLTIDTTNSGKSGSLDYESQIQVLKSPELMINIVKEIQKIYPNINYDSLMALLTIRRLGQTKIIEVRFKSEDPRQIKVVLDIIAKSYLEYSLQKRQTKLRQGVQFVEKQLPSIKNRVDSLQKELQLFRQRYDFISPDAQATQIASQVQVLKTQRLAIDQQLAMSRASFASMKGEQGELAAISNTSVYQQLITQIRQLDAQIAGEQTRFQEDSPPIQSLKQKKEKLLPLLEEEAKRTLGVKFAEIATQVQTLEVQSQELKKAEIQVDREVKLLPVLSRRYTELQRELQIATESLNRFLTTRETLQIQVAQTELPWELIQGAFEPEQPISANIQRSLTLGFIASLLLGVGISLLLEKVDNTYHTADSLKEKIKLPLLGTLPFDRKIQDSRYHNSENKVLEKILPKKVSRKMPKMSHILQRRSASDRYYGQGRFWESLQVLYSNIQLLSSDQTIHSLVISSALPGDGKSTVSFQLAQIAAAMGKKVLLVDADLRRPQVHELADLSNLWGLSSLISTNIPIGQVIRQMPTMNNLSVITSGPIPPDPARLLSSEKMKQLMGYFNRTFDLVIYDMPPIVGLVDARMIAPYTDGVVMVVRLDKTDKSGLMQAQDSLKLSPVNILGIVANGDKTKYKGYKHYYKYS</sequence>
<feature type="domain" description="Polysaccharide chain length determinant N-terminal" evidence="19">
    <location>
        <begin position="38"/>
        <end position="130"/>
    </location>
</feature>
<keyword evidence="17" id="KW-0175">Coiled coil</keyword>
<dbReference type="InterPro" id="IPR003856">
    <property type="entry name" value="LPS_length_determ_N"/>
</dbReference>
<evidence type="ECO:0000256" key="5">
    <source>
        <dbReference type="ARBA" id="ARBA00011903"/>
    </source>
</evidence>
<reference evidence="21 22" key="1">
    <citation type="submission" date="2017-06" db="EMBL/GenBank/DDBJ databases">
        <title>Genome sequencing of cyanobaciteial culture collection at National Institute for Environmental Studies (NIES).</title>
        <authorList>
            <person name="Hirose Y."/>
            <person name="Shimura Y."/>
            <person name="Fujisawa T."/>
            <person name="Nakamura Y."/>
            <person name="Kawachi M."/>
        </authorList>
    </citation>
    <scope>NUCLEOTIDE SEQUENCE [LARGE SCALE GENOMIC DNA]</scope>
    <source>
        <strain evidence="21 22">NIES-37</strain>
    </source>
</reference>
<evidence type="ECO:0000256" key="10">
    <source>
        <dbReference type="ARBA" id="ARBA00022741"/>
    </source>
</evidence>
<protein>
    <recommendedName>
        <fullName evidence="5">non-specific protein-tyrosine kinase</fullName>
        <ecNumber evidence="5">2.7.10.2</ecNumber>
    </recommendedName>
</protein>
<evidence type="ECO:0000259" key="20">
    <source>
        <dbReference type="Pfam" id="PF13614"/>
    </source>
</evidence>
<dbReference type="InterPro" id="IPR050445">
    <property type="entry name" value="Bact_polysacc_biosynth/exp"/>
</dbReference>
<dbReference type="InterPro" id="IPR027417">
    <property type="entry name" value="P-loop_NTPase"/>
</dbReference>
<keyword evidence="12" id="KW-0067">ATP-binding</keyword>
<dbReference type="InterPro" id="IPR005702">
    <property type="entry name" value="Wzc-like_C"/>
</dbReference>
<evidence type="ECO:0000256" key="7">
    <source>
        <dbReference type="ARBA" id="ARBA00022519"/>
    </source>
</evidence>
<comment type="similarity">
    <text evidence="2">Belongs to the CpsC/CapA family.</text>
</comment>
<comment type="similarity">
    <text evidence="3">Belongs to the CpsD/CapB family.</text>
</comment>
<keyword evidence="22" id="KW-1185">Reference proteome</keyword>
<name>A0A1Z4N7Y8_9CYAN</name>
<feature type="domain" description="AAA" evidence="20">
    <location>
        <begin position="556"/>
        <end position="699"/>
    </location>
</feature>
<evidence type="ECO:0000256" key="17">
    <source>
        <dbReference type="SAM" id="Coils"/>
    </source>
</evidence>